<keyword evidence="4 6" id="KW-0067">ATP-binding</keyword>
<feature type="domain" description="CinA C-terminal" evidence="8">
    <location>
        <begin position="352"/>
        <end position="498"/>
    </location>
</feature>
<dbReference type="GO" id="GO:0005524">
    <property type="term" value="F:ATP binding"/>
    <property type="evidence" value="ECO:0007669"/>
    <property type="project" value="UniProtKB-KW"/>
</dbReference>
<evidence type="ECO:0000259" key="8">
    <source>
        <dbReference type="Pfam" id="PF02464"/>
    </source>
</evidence>
<gene>
    <name evidence="10" type="primary">nadE</name>
    <name evidence="10" type="ORF">A6J80_09125</name>
</gene>
<dbReference type="Gene3D" id="3.40.50.620">
    <property type="entry name" value="HUPs"/>
    <property type="match status" value="1"/>
</dbReference>
<evidence type="ECO:0000256" key="6">
    <source>
        <dbReference type="RuleBase" id="RU003811"/>
    </source>
</evidence>
<dbReference type="eggNOG" id="COG0171">
    <property type="taxonomic scope" value="Bacteria"/>
</dbReference>
<dbReference type="PANTHER" id="PTHR23090">
    <property type="entry name" value="NH 3 /GLUTAMINE-DEPENDENT NAD + SYNTHETASE"/>
    <property type="match status" value="1"/>
</dbReference>
<dbReference type="AlphaFoldDB" id="A0A1V0GRR2"/>
<dbReference type="InterPro" id="IPR003694">
    <property type="entry name" value="NAD_synthase"/>
</dbReference>
<dbReference type="eggNOG" id="COG1546">
    <property type="taxonomic scope" value="Bacteria"/>
</dbReference>
<dbReference type="InterPro" id="IPR036653">
    <property type="entry name" value="CinA-like_C"/>
</dbReference>
<dbReference type="KEGG" id="pye:A6J80_09125"/>
<evidence type="ECO:0000313" key="11">
    <source>
        <dbReference type="Proteomes" id="UP000191257"/>
    </source>
</evidence>
<dbReference type="NCBIfam" id="TIGR00552">
    <property type="entry name" value="nadE"/>
    <property type="match status" value="1"/>
</dbReference>
<dbReference type="SUPFAM" id="SSF52402">
    <property type="entry name" value="Adenine nucleotide alpha hydrolases-like"/>
    <property type="match status" value="1"/>
</dbReference>
<evidence type="ECO:0000256" key="2">
    <source>
        <dbReference type="ARBA" id="ARBA00022598"/>
    </source>
</evidence>
<evidence type="ECO:0000256" key="7">
    <source>
        <dbReference type="RuleBase" id="RU003812"/>
    </source>
</evidence>
<dbReference type="InterPro" id="IPR008136">
    <property type="entry name" value="CinA_C"/>
</dbReference>
<dbReference type="GO" id="GO:0005737">
    <property type="term" value="C:cytoplasm"/>
    <property type="evidence" value="ECO:0007669"/>
    <property type="project" value="InterPro"/>
</dbReference>
<dbReference type="Pfam" id="PF02464">
    <property type="entry name" value="CinA"/>
    <property type="match status" value="1"/>
</dbReference>
<protein>
    <recommendedName>
        <fullName evidence="7">NH(3)-dependent NAD(+) synthetase</fullName>
        <ecNumber evidence="7">6.3.1.5</ecNumber>
    </recommendedName>
</protein>
<dbReference type="CDD" id="cd00553">
    <property type="entry name" value="NAD_synthase"/>
    <property type="match status" value="1"/>
</dbReference>
<evidence type="ECO:0000256" key="1">
    <source>
        <dbReference type="ARBA" id="ARBA00004790"/>
    </source>
</evidence>
<keyword evidence="11" id="KW-1185">Reference proteome</keyword>
<dbReference type="Pfam" id="PF02540">
    <property type="entry name" value="NAD_synthase"/>
    <property type="match status" value="1"/>
</dbReference>
<evidence type="ECO:0000256" key="4">
    <source>
        <dbReference type="ARBA" id="ARBA00022840"/>
    </source>
</evidence>
<comment type="catalytic activity">
    <reaction evidence="7">
        <text>deamido-NAD(+) + NH4(+) + ATP = AMP + diphosphate + NAD(+) + H(+)</text>
        <dbReference type="Rhea" id="RHEA:21188"/>
        <dbReference type="ChEBI" id="CHEBI:15378"/>
        <dbReference type="ChEBI" id="CHEBI:28938"/>
        <dbReference type="ChEBI" id="CHEBI:30616"/>
        <dbReference type="ChEBI" id="CHEBI:33019"/>
        <dbReference type="ChEBI" id="CHEBI:57540"/>
        <dbReference type="ChEBI" id="CHEBI:58437"/>
        <dbReference type="ChEBI" id="CHEBI:456215"/>
        <dbReference type="EC" id="6.3.1.5"/>
    </reaction>
</comment>
<keyword evidence="3 6" id="KW-0547">Nucleotide-binding</keyword>
<dbReference type="GO" id="GO:0009435">
    <property type="term" value="P:NAD+ biosynthetic process"/>
    <property type="evidence" value="ECO:0007669"/>
    <property type="project" value="UniProtKB-UniPathway"/>
</dbReference>
<dbReference type="InterPro" id="IPR022310">
    <property type="entry name" value="NAD/GMP_synthase"/>
</dbReference>
<dbReference type="GO" id="GO:0003952">
    <property type="term" value="F:NAD+ synthase (glutamine-hydrolyzing) activity"/>
    <property type="evidence" value="ECO:0007669"/>
    <property type="project" value="InterPro"/>
</dbReference>
<dbReference type="GO" id="GO:0004359">
    <property type="term" value="F:glutaminase activity"/>
    <property type="evidence" value="ECO:0007669"/>
    <property type="project" value="InterPro"/>
</dbReference>
<name>A0A1V0GRR2_9RHOB</name>
<proteinExistence type="inferred from homology"/>
<dbReference type="Gene3D" id="3.90.950.20">
    <property type="entry name" value="CinA-like"/>
    <property type="match status" value="1"/>
</dbReference>
<dbReference type="Proteomes" id="UP000191257">
    <property type="component" value="Chromosome"/>
</dbReference>
<dbReference type="EMBL" id="CP020442">
    <property type="protein sequence ID" value="ARC36521.1"/>
    <property type="molecule type" value="Genomic_DNA"/>
</dbReference>
<organism evidence="10 11">
    <name type="scientific">Paracoccus yeei</name>
    <dbReference type="NCBI Taxonomy" id="147645"/>
    <lineage>
        <taxon>Bacteria</taxon>
        <taxon>Pseudomonadati</taxon>
        <taxon>Pseudomonadota</taxon>
        <taxon>Alphaproteobacteria</taxon>
        <taxon>Rhodobacterales</taxon>
        <taxon>Paracoccaceae</taxon>
        <taxon>Paracoccus</taxon>
    </lineage>
</organism>
<comment type="pathway">
    <text evidence="1">Cofactor biosynthesis; NAD(+) biosynthesis.</text>
</comment>
<accession>A0A1V0GRR2</accession>
<dbReference type="EC" id="6.3.1.5" evidence="7"/>
<keyword evidence="2 6" id="KW-0436">Ligase</keyword>
<evidence type="ECO:0000259" key="9">
    <source>
        <dbReference type="Pfam" id="PF02540"/>
    </source>
</evidence>
<feature type="domain" description="NAD/GMP synthase" evidence="9">
    <location>
        <begin position="54"/>
        <end position="262"/>
    </location>
</feature>
<dbReference type="UniPathway" id="UPA00253">
    <property type="reaction ID" value="UER00333"/>
</dbReference>
<evidence type="ECO:0000313" key="10">
    <source>
        <dbReference type="EMBL" id="ARC36521.1"/>
    </source>
</evidence>
<dbReference type="SUPFAM" id="SSF142433">
    <property type="entry name" value="CinA-like"/>
    <property type="match status" value="1"/>
</dbReference>
<reference evidence="10" key="1">
    <citation type="submission" date="2017-12" db="EMBL/GenBank/DDBJ databases">
        <title>FDA dAtabase for Regulatory Grade micrObial Sequences (FDA-ARGOS): Supporting development and validation of Infectious Disease Dx tests.</title>
        <authorList>
            <person name="Campos J."/>
            <person name="Goldberg B."/>
            <person name="Tallon L."/>
            <person name="Sadzewicz L."/>
            <person name="Sengamalay N."/>
            <person name="Ott S."/>
            <person name="Godinez A."/>
            <person name="Nagaraj S."/>
            <person name="Vyas G."/>
            <person name="Aluvathingal J."/>
            <person name="Nadendla S."/>
            <person name="Geyer C."/>
            <person name="Nandy P."/>
            <person name="Hobson J."/>
            <person name="Sichtig H."/>
        </authorList>
    </citation>
    <scope>NUCLEOTIDE SEQUENCE</scope>
    <source>
        <strain evidence="10">FDAARGOS_252</strain>
    </source>
</reference>
<evidence type="ECO:0000256" key="3">
    <source>
        <dbReference type="ARBA" id="ARBA00022741"/>
    </source>
</evidence>
<sequence length="509" mass="54530">MAEDEGLYAEILTLSRQAGNGGLAPWFDRRLRQQIGRGLFLDEARLGQLRDRVIAELSDYRQQAGIGTAVLGMSGGVDSALTAALFKKAGWRVIGFTLPIHQNPEETERGVEACQALGLEHIHVDLSPEYEAMVAGLGKVDETLSDADTVPARTRRGNLRARLRMMTLYDQAHRFGGLVASTDNFSELGAGFWTLHGDVGDLAPVQGLIKSWEIPWLARAVGVPEKTWRAKPTDGLGIGAGDEAQIGATYLEWDIMIFALAQALQQAPRAAPEDLAALLEIGDDGHARKILDTVLARLRMTWHKRINPIRLDHPLADRFALLDRTDEALFRPTVLQRDEAALDFPASVHAVALDLCRRLEECGLRVVTAESCTGGLLGASLAAVPGSSKQLEGSFVTYCESLKVQALGVSQDVIRERTVYDPEVARQMAAGALAAAPEAGLAMATTGVTGPDPDQGKPAGYVCIAAALRGHDPVAREFTFQGGPQAVIAQALSAALEMGLAALPRDGKG</sequence>
<dbReference type="InterPro" id="IPR014729">
    <property type="entry name" value="Rossmann-like_a/b/a_fold"/>
</dbReference>
<dbReference type="STRING" id="147645.A6J80_09125"/>
<dbReference type="NCBIfam" id="TIGR00199">
    <property type="entry name" value="PncC_domain"/>
    <property type="match status" value="1"/>
</dbReference>
<evidence type="ECO:0000256" key="5">
    <source>
        <dbReference type="ARBA" id="ARBA00023027"/>
    </source>
</evidence>
<keyword evidence="5 6" id="KW-0520">NAD</keyword>
<dbReference type="PANTHER" id="PTHR23090:SF9">
    <property type="entry name" value="GLUTAMINE-DEPENDENT NAD(+) SYNTHETASE"/>
    <property type="match status" value="1"/>
</dbReference>
<dbReference type="RefSeq" id="WP_080621202.1">
    <property type="nucleotide sequence ID" value="NZ_CAWMZI010000001.1"/>
</dbReference>
<comment type="similarity">
    <text evidence="6">Belongs to the NAD synthetase family.</text>
</comment>
<dbReference type="GO" id="GO:0008795">
    <property type="term" value="F:NAD+ synthase activity"/>
    <property type="evidence" value="ECO:0007669"/>
    <property type="project" value="UniProtKB-EC"/>
</dbReference>